<evidence type="ECO:0000256" key="3">
    <source>
        <dbReference type="ARBA" id="ARBA00022679"/>
    </source>
</evidence>
<evidence type="ECO:0000259" key="7">
    <source>
        <dbReference type="PROSITE" id="PS51186"/>
    </source>
</evidence>
<dbReference type="SUPFAM" id="SSF55729">
    <property type="entry name" value="Acyl-CoA N-acyltransferases (Nat)"/>
    <property type="match status" value="1"/>
</dbReference>
<dbReference type="Gene3D" id="3.40.630.30">
    <property type="match status" value="1"/>
</dbReference>
<evidence type="ECO:0000313" key="8">
    <source>
        <dbReference type="EMBL" id="KAF7990968.1"/>
    </source>
</evidence>
<dbReference type="PROSITE" id="PS51186">
    <property type="entry name" value="GNAT"/>
    <property type="match status" value="1"/>
</dbReference>
<feature type="domain" description="N-acetyltransferase" evidence="7">
    <location>
        <begin position="36"/>
        <end position="186"/>
    </location>
</feature>
<keyword evidence="3 6" id="KW-0808">Transferase</keyword>
<dbReference type="InterPro" id="IPR039143">
    <property type="entry name" value="GNPNAT1-like"/>
</dbReference>
<name>A0A834XR04_APHGI</name>
<dbReference type="InterPro" id="IPR000182">
    <property type="entry name" value="GNAT_dom"/>
</dbReference>
<keyword evidence="4 6" id="KW-0012">Acyltransferase</keyword>
<sequence length="190" mass="21631">MSGQVIDNLIADENFDDLFNKNLLDCLPNKINDVSLLIRPLRASDYNKGFLQLLGQLTDVGNITKEKFLDRFYHMKKAGGFYVIVVEDVNLKKVIGASTLVVEQKFIHNCALKGRLEDVVVNKTYRGKQLGKLLVSTITQLAKHLQCYKLALDCRDELISFYESLGYKREPGNANAMNIRLEKTPEYSRL</sequence>
<organism evidence="8 9">
    <name type="scientific">Aphidius gifuensis</name>
    <name type="common">Parasitoid wasp</name>
    <dbReference type="NCBI Taxonomy" id="684658"/>
    <lineage>
        <taxon>Eukaryota</taxon>
        <taxon>Metazoa</taxon>
        <taxon>Ecdysozoa</taxon>
        <taxon>Arthropoda</taxon>
        <taxon>Hexapoda</taxon>
        <taxon>Insecta</taxon>
        <taxon>Pterygota</taxon>
        <taxon>Neoptera</taxon>
        <taxon>Endopterygota</taxon>
        <taxon>Hymenoptera</taxon>
        <taxon>Apocrita</taxon>
        <taxon>Ichneumonoidea</taxon>
        <taxon>Braconidae</taxon>
        <taxon>Aphidiinae</taxon>
        <taxon>Aphidius</taxon>
    </lineage>
</organism>
<evidence type="ECO:0000256" key="2">
    <source>
        <dbReference type="ARBA" id="ARBA00006048"/>
    </source>
</evidence>
<dbReference type="AlphaFoldDB" id="A0A834XR04"/>
<dbReference type="PANTHER" id="PTHR13355">
    <property type="entry name" value="GLUCOSAMINE 6-PHOSPHATE N-ACETYLTRANSFERASE"/>
    <property type="match status" value="1"/>
</dbReference>
<evidence type="ECO:0000256" key="4">
    <source>
        <dbReference type="ARBA" id="ARBA00023315"/>
    </source>
</evidence>
<dbReference type="OrthoDB" id="10039976at2759"/>
<dbReference type="UniPathway" id="UPA00113">
    <property type="reaction ID" value="UER00529"/>
</dbReference>
<comment type="similarity">
    <text evidence="2 6">Belongs to the acetyltransferase family. GNA1 subfamily.</text>
</comment>
<evidence type="ECO:0000256" key="5">
    <source>
        <dbReference type="ARBA" id="ARBA00048964"/>
    </source>
</evidence>
<dbReference type="EC" id="2.3.1.4" evidence="6"/>
<dbReference type="EMBL" id="JACMRX010000004">
    <property type="protein sequence ID" value="KAF7990968.1"/>
    <property type="molecule type" value="Genomic_DNA"/>
</dbReference>
<reference evidence="8 9" key="1">
    <citation type="submission" date="2020-08" db="EMBL/GenBank/DDBJ databases">
        <title>Aphidius gifuensis genome sequencing and assembly.</title>
        <authorList>
            <person name="Du Z."/>
        </authorList>
    </citation>
    <scope>NUCLEOTIDE SEQUENCE [LARGE SCALE GENOMIC DNA]</scope>
    <source>
        <strain evidence="8">YNYX2018</strain>
        <tissue evidence="8">Adults</tissue>
    </source>
</reference>
<dbReference type="Pfam" id="PF00583">
    <property type="entry name" value="Acetyltransf_1"/>
    <property type="match status" value="1"/>
</dbReference>
<evidence type="ECO:0000313" key="9">
    <source>
        <dbReference type="Proteomes" id="UP000639338"/>
    </source>
</evidence>
<dbReference type="InterPro" id="IPR016181">
    <property type="entry name" value="Acyl_CoA_acyltransferase"/>
</dbReference>
<protein>
    <recommendedName>
        <fullName evidence="6">Glucosamine 6-phosphate N-acetyltransferase</fullName>
        <ecNumber evidence="6">2.3.1.4</ecNumber>
    </recommendedName>
</protein>
<accession>A0A834XR04</accession>
<comment type="pathway">
    <text evidence="1 6">Nucleotide-sugar biosynthesis; UDP-N-acetyl-alpha-D-glucosamine biosynthesis; N-acetyl-alpha-D-glucosamine 1-phosphate from alpha-D-glucosamine 6-phosphate (route I): step 1/2.</text>
</comment>
<keyword evidence="9" id="KW-1185">Reference proteome</keyword>
<comment type="catalytic activity">
    <reaction evidence="5 6">
        <text>D-glucosamine 6-phosphate + acetyl-CoA = N-acetyl-D-glucosamine 6-phosphate + CoA + H(+)</text>
        <dbReference type="Rhea" id="RHEA:10292"/>
        <dbReference type="ChEBI" id="CHEBI:15378"/>
        <dbReference type="ChEBI" id="CHEBI:57287"/>
        <dbReference type="ChEBI" id="CHEBI:57288"/>
        <dbReference type="ChEBI" id="CHEBI:57513"/>
        <dbReference type="ChEBI" id="CHEBI:58725"/>
        <dbReference type="EC" id="2.3.1.4"/>
    </reaction>
</comment>
<gene>
    <name evidence="8" type="ORF">HCN44_000773</name>
</gene>
<dbReference type="FunFam" id="3.40.630.30:FF:000043">
    <property type="entry name" value="Glucosamine 6-phosphate N-acetyltransferase"/>
    <property type="match status" value="1"/>
</dbReference>
<comment type="caution">
    <text evidence="8">The sequence shown here is derived from an EMBL/GenBank/DDBJ whole genome shotgun (WGS) entry which is preliminary data.</text>
</comment>
<evidence type="ECO:0000256" key="1">
    <source>
        <dbReference type="ARBA" id="ARBA00004832"/>
    </source>
</evidence>
<proteinExistence type="inferred from homology"/>
<dbReference type="PANTHER" id="PTHR13355:SF11">
    <property type="entry name" value="GLUCOSAMINE 6-PHOSPHATE N-ACETYLTRANSFERASE"/>
    <property type="match status" value="1"/>
</dbReference>
<dbReference type="GO" id="GO:0004343">
    <property type="term" value="F:glucosamine 6-phosphate N-acetyltransferase activity"/>
    <property type="evidence" value="ECO:0007669"/>
    <property type="project" value="UniProtKB-UniRule"/>
</dbReference>
<dbReference type="GO" id="GO:0006048">
    <property type="term" value="P:UDP-N-acetylglucosamine biosynthetic process"/>
    <property type="evidence" value="ECO:0007669"/>
    <property type="project" value="UniProtKB-UniRule"/>
</dbReference>
<evidence type="ECO:0000256" key="6">
    <source>
        <dbReference type="RuleBase" id="RU365086"/>
    </source>
</evidence>
<dbReference type="Proteomes" id="UP000639338">
    <property type="component" value="Unassembled WGS sequence"/>
</dbReference>
<dbReference type="CDD" id="cd04301">
    <property type="entry name" value="NAT_SF"/>
    <property type="match status" value="1"/>
</dbReference>